<dbReference type="SUPFAM" id="SSF46955">
    <property type="entry name" value="Putative DNA-binding domain"/>
    <property type="match status" value="1"/>
</dbReference>
<gene>
    <name evidence="1" type="ORF">KUV26_16970</name>
</gene>
<keyword evidence="2" id="KW-1185">Reference proteome</keyword>
<sequence>MAEEAETADAEAAAAEPLLNRSQIAQIFGVSENTIDKWRKKGMPVEGEGGNGVAYEFRFSDCKRWFEETKAREQAEKQAADDFVSQQRMEFLNAGQRDQAAGFSAGQRKEMAQAELVWMQAARARGALIHVDEVVELLDQIFGEFRAGLDGQPDWLEREFSLTGDQVERAVDYNDGILRSVQAKIKAAALGEDQTQVVDPLDGRLL</sequence>
<dbReference type="InterPro" id="IPR010906">
    <property type="entry name" value="Phage_lambda_Nu1_terminase-ssu"/>
</dbReference>
<name>A0ABS7NJP2_9RHOB</name>
<dbReference type="Proteomes" id="UP000766629">
    <property type="component" value="Unassembled WGS sequence"/>
</dbReference>
<dbReference type="EMBL" id="JAHVJA010000008">
    <property type="protein sequence ID" value="MBY6141131.1"/>
    <property type="molecule type" value="Genomic_DNA"/>
</dbReference>
<organism evidence="1 2">
    <name type="scientific">Leisingera daeponensis</name>
    <dbReference type="NCBI Taxonomy" id="405746"/>
    <lineage>
        <taxon>Bacteria</taxon>
        <taxon>Pseudomonadati</taxon>
        <taxon>Pseudomonadota</taxon>
        <taxon>Alphaproteobacteria</taxon>
        <taxon>Rhodobacterales</taxon>
        <taxon>Roseobacteraceae</taxon>
        <taxon>Leisingera</taxon>
    </lineage>
</organism>
<dbReference type="Pfam" id="PF07471">
    <property type="entry name" value="Phage_Nu1"/>
    <property type="match status" value="1"/>
</dbReference>
<evidence type="ECO:0000313" key="1">
    <source>
        <dbReference type="EMBL" id="MBY6141131.1"/>
    </source>
</evidence>
<accession>A0ABS7NJP2</accession>
<evidence type="ECO:0000313" key="2">
    <source>
        <dbReference type="Proteomes" id="UP000766629"/>
    </source>
</evidence>
<dbReference type="RefSeq" id="WP_222509212.1">
    <property type="nucleotide sequence ID" value="NZ_JAHVJA010000008.1"/>
</dbReference>
<dbReference type="InterPro" id="IPR036388">
    <property type="entry name" value="WH-like_DNA-bd_sf"/>
</dbReference>
<comment type="caution">
    <text evidence="1">The sequence shown here is derived from an EMBL/GenBank/DDBJ whole genome shotgun (WGS) entry which is preliminary data.</text>
</comment>
<dbReference type="Gene3D" id="1.10.10.10">
    <property type="entry name" value="Winged helix-like DNA-binding domain superfamily/Winged helix DNA-binding domain"/>
    <property type="match status" value="1"/>
</dbReference>
<protein>
    <submittedName>
        <fullName evidence="1">Terminase small subunit</fullName>
    </submittedName>
</protein>
<proteinExistence type="predicted"/>
<reference evidence="1 2" key="1">
    <citation type="submission" date="2021-06" db="EMBL/GenBank/DDBJ databases">
        <title>50 bacteria genomes isolated from Dapeng, Shenzhen, China.</title>
        <authorList>
            <person name="Zheng W."/>
            <person name="Yu S."/>
            <person name="Huang Y."/>
        </authorList>
    </citation>
    <scope>NUCLEOTIDE SEQUENCE [LARGE SCALE GENOMIC DNA]</scope>
    <source>
        <strain evidence="1 2">DP1N14-2</strain>
    </source>
</reference>
<dbReference type="InterPro" id="IPR009061">
    <property type="entry name" value="DNA-bd_dom_put_sf"/>
</dbReference>